<dbReference type="EMBL" id="JAUUCC010000123">
    <property type="protein sequence ID" value="MEE2054670.1"/>
    <property type="molecule type" value="Genomic_DNA"/>
</dbReference>
<evidence type="ECO:0000313" key="2">
    <source>
        <dbReference type="Proteomes" id="UP001348641"/>
    </source>
</evidence>
<reference evidence="1 2" key="1">
    <citation type="submission" date="2023-07" db="EMBL/GenBank/DDBJ databases">
        <authorList>
            <person name="Girao M."/>
            <person name="Carvalho M.F."/>
        </authorList>
    </citation>
    <scope>NUCLEOTIDE SEQUENCE [LARGE SCALE GENOMIC DNA]</scope>
    <source>
        <strain evidence="1 2">66/93</strain>
    </source>
</reference>
<gene>
    <name evidence="1" type="ORF">Q8A49_29650</name>
</gene>
<dbReference type="Proteomes" id="UP001348641">
    <property type="component" value="Unassembled WGS sequence"/>
</dbReference>
<name>A0ABU7KZD4_9ACTN</name>
<accession>A0ABU7KZD4</accession>
<protein>
    <submittedName>
        <fullName evidence="1">Uncharacterized protein</fullName>
    </submittedName>
</protein>
<organism evidence="1 2">
    <name type="scientific">Nocardiopsis tropica</name>
    <dbReference type="NCBI Taxonomy" id="109330"/>
    <lineage>
        <taxon>Bacteria</taxon>
        <taxon>Bacillati</taxon>
        <taxon>Actinomycetota</taxon>
        <taxon>Actinomycetes</taxon>
        <taxon>Streptosporangiales</taxon>
        <taxon>Nocardiopsidaceae</taxon>
        <taxon>Nocardiopsis</taxon>
    </lineage>
</organism>
<sequence>MTAQLLTDRDGDTWEVSAGLLRDTETGQLLPREQVEAFFGPLTDTDD</sequence>
<comment type="caution">
    <text evidence="1">The sequence shown here is derived from an EMBL/GenBank/DDBJ whole genome shotgun (WGS) entry which is preliminary data.</text>
</comment>
<proteinExistence type="predicted"/>
<dbReference type="RefSeq" id="WP_330161499.1">
    <property type="nucleotide sequence ID" value="NZ_BAAAJA010000089.1"/>
</dbReference>
<evidence type="ECO:0000313" key="1">
    <source>
        <dbReference type="EMBL" id="MEE2054670.1"/>
    </source>
</evidence>